<name>A0A158A8S5_9BURK</name>
<dbReference type="NCBIfam" id="TIGR03359">
    <property type="entry name" value="VI_chp_6"/>
    <property type="match status" value="1"/>
</dbReference>
<dbReference type="InterPro" id="IPR010272">
    <property type="entry name" value="T6SS_TssF"/>
</dbReference>
<reference evidence="1" key="1">
    <citation type="submission" date="2016-01" db="EMBL/GenBank/DDBJ databases">
        <authorList>
            <person name="Peeters C."/>
        </authorList>
    </citation>
    <scope>NUCLEOTIDE SEQUENCE [LARGE SCALE GENOMIC DNA]</scope>
    <source>
        <strain evidence="1">LMG 29326</strain>
    </source>
</reference>
<keyword evidence="2" id="KW-1185">Reference proteome</keyword>
<dbReference type="AlphaFoldDB" id="A0A158A8S5"/>
<dbReference type="EMBL" id="FCOB02000005">
    <property type="protein sequence ID" value="SAK54218.1"/>
    <property type="molecule type" value="Genomic_DNA"/>
</dbReference>
<dbReference type="STRING" id="1777144.AWB83_01502"/>
<dbReference type="Proteomes" id="UP000054978">
    <property type="component" value="Unassembled WGS sequence"/>
</dbReference>
<dbReference type="PANTHER" id="PTHR35370:SF1">
    <property type="entry name" value="TYPE VI SECRETION SYSTEM COMPONENT TSSF1"/>
    <property type="match status" value="1"/>
</dbReference>
<dbReference type="Pfam" id="PF05947">
    <property type="entry name" value="T6SS_TssF"/>
    <property type="match status" value="1"/>
</dbReference>
<dbReference type="PANTHER" id="PTHR35370">
    <property type="entry name" value="CYTOPLASMIC PROTEIN-RELATED-RELATED"/>
    <property type="match status" value="1"/>
</dbReference>
<organism evidence="1 2">
    <name type="scientific">Caballeronia ptereochthonis</name>
    <dbReference type="NCBI Taxonomy" id="1777144"/>
    <lineage>
        <taxon>Bacteria</taxon>
        <taxon>Pseudomonadati</taxon>
        <taxon>Pseudomonadota</taxon>
        <taxon>Betaproteobacteria</taxon>
        <taxon>Burkholderiales</taxon>
        <taxon>Burkholderiaceae</taxon>
        <taxon>Caballeronia</taxon>
    </lineage>
</organism>
<comment type="caution">
    <text evidence="1">The sequence shown here is derived from an EMBL/GenBank/DDBJ whole genome shotgun (WGS) entry which is preliminary data.</text>
</comment>
<protein>
    <submittedName>
        <fullName evidence="1">Type VI secretion protein</fullName>
    </submittedName>
</protein>
<sequence>MGIDPHLLNAYNQEVLYLRELMAEFAIGHPKISRRLGMHAGEVGDPYVERLIQSSGFLSARMQLRLAAEFPEITYPLLEAIYPNYLLPTPSMAVARLFPDEAQGDARGGFVLARGASLTSRIADGEKSQCTFVTSQDVTIYPLEIVGAQLTGIPPDIPSPNRWVPAHSQVRGALRLRLRTTNGCRMSELRGLDRLPVCLVGEESLASHLFELLHVSGLATITAMPSRFGAADAPFHVVNRAALVHEALEPGQGLLPLNWPKFHGHNLLHEYFTSPARFYFFTLNGLHKGLAAVDGPEAEIVLLLDREPGALANRVDAASFALFCTPVINLFPLRIDALELHQSGDEVRLCPVPLRPADYEVFSIERLCGHAEADSRKLEFLARQGALNQDEGGHGRYYSVRREQRASSGGSRRYGTRTSYACTDLYVSLVDQDGLPYPQPINYVSADVWVTNGDLPNLLVRNGRDDLEAVPSAPVRKGVGLVRPPTAPRAPYAHGEVAWKLIRQLNAGIQALVSDHDGRAAENLRDTLKLFLAPDDRVHRAQIDAITDVAAVPVTKKLPDGGDLVFGSGVEIRVTVDERGFAGISPYLFGLVVERYLARYVSMHSFVQTELHSQQRGLIARWPARMGTRSVT</sequence>
<accession>A0A158A8S5</accession>
<evidence type="ECO:0000313" key="1">
    <source>
        <dbReference type="EMBL" id="SAK54218.1"/>
    </source>
</evidence>
<gene>
    <name evidence="1" type="ORF">AWB83_01502</name>
</gene>
<proteinExistence type="predicted"/>
<dbReference type="PIRSF" id="PIRSF028304">
    <property type="entry name" value="UCP028304"/>
    <property type="match status" value="1"/>
</dbReference>
<evidence type="ECO:0000313" key="2">
    <source>
        <dbReference type="Proteomes" id="UP000054978"/>
    </source>
</evidence>